<protein>
    <recommendedName>
        <fullName evidence="3">Phage protein</fullName>
    </recommendedName>
</protein>
<reference evidence="1 2" key="1">
    <citation type="submission" date="2016-04" db="EMBL/GenBank/DDBJ databases">
        <title>ATOL: Assembling a taxonomically balanced genome-scale reconstruction of the evolutionary history of the Enterobacteriaceae.</title>
        <authorList>
            <person name="Plunkett G.III."/>
            <person name="Neeno-Eckwall E.C."/>
            <person name="Glasner J.D."/>
            <person name="Perna N.T."/>
        </authorList>
    </citation>
    <scope>NUCLEOTIDE SEQUENCE [LARGE SCALE GENOMIC DNA]</scope>
    <source>
        <strain evidence="1 2">ATCC 51602</strain>
    </source>
</reference>
<organism evidence="1 2">
    <name type="scientific">Buttiauxella ferragutiae ATCC 51602</name>
    <dbReference type="NCBI Taxonomy" id="1354252"/>
    <lineage>
        <taxon>Bacteria</taxon>
        <taxon>Pseudomonadati</taxon>
        <taxon>Pseudomonadota</taxon>
        <taxon>Gammaproteobacteria</taxon>
        <taxon>Enterobacterales</taxon>
        <taxon>Enterobacteriaceae</taxon>
        <taxon>Buttiauxella</taxon>
    </lineage>
</organism>
<evidence type="ECO:0000313" key="2">
    <source>
        <dbReference type="Proteomes" id="UP000078407"/>
    </source>
</evidence>
<evidence type="ECO:0008006" key="3">
    <source>
        <dbReference type="Google" id="ProtNLM"/>
    </source>
</evidence>
<gene>
    <name evidence="1" type="ORF">M976_02555</name>
</gene>
<evidence type="ECO:0000313" key="1">
    <source>
        <dbReference type="EMBL" id="OAT26782.1"/>
    </source>
</evidence>
<dbReference type="Proteomes" id="UP000078407">
    <property type="component" value="Unassembled WGS sequence"/>
</dbReference>
<proteinExistence type="predicted"/>
<dbReference type="EMBL" id="LXEQ01000044">
    <property type="protein sequence ID" value="OAT26782.1"/>
    <property type="molecule type" value="Genomic_DNA"/>
</dbReference>
<sequence>MLNNVSRKIVINSGVSVYKRRSLNFTVFTVPLRLNPLLSFKFRHYPVKVGTSMDKKAKNILFKTYWGSNGWLSERETKPEDFVYAKGQGLMFNPVSISHDVCISEILAWVTKISSTKAAQAFVSSLSTRRLDWRSGVASYHLACQMALHRYTPVVSGNGYFPDGTVATTSYTCAVCRDVVPGLTIGDDKYTDEDLNILNFERIKWGGVRHGQLIYTWFDLQELAHADIPAPTDEDVLILRDILAIIESSQPNDHAGALEKRLASVIKSSKNERRVIIDILAHLGVLKPASFERPIHGKSDWSEAAACWRGQDKFDCEAVSKQFGKWLRS</sequence>
<keyword evidence="2" id="KW-1185">Reference proteome</keyword>
<accession>A0ABX2W788</accession>
<name>A0ABX2W788_9ENTR</name>
<comment type="caution">
    <text evidence="1">The sequence shown here is derived from an EMBL/GenBank/DDBJ whole genome shotgun (WGS) entry which is preliminary data.</text>
</comment>